<name>Q8GZC7_HORVU</name>
<dbReference type="AlphaFoldDB" id="Q8GZC7"/>
<dbReference type="EMBL" id="AF523679">
    <property type="protein sequence ID" value="AAO16004.1"/>
    <property type="molecule type" value="mRNA"/>
</dbReference>
<protein>
    <submittedName>
        <fullName evidence="1">MLA13uORF 3</fullName>
    </submittedName>
</protein>
<proteinExistence type="evidence at transcript level"/>
<accession>Q8GZC7</accession>
<reference evidence="1" key="1">
    <citation type="journal article" date="2003" name="Plant Physiol.">
        <title>Powdery mildew-induced Mla mRNAs are alternatively spliced and contain multiple upstream open reading frames.</title>
        <authorList>
            <person name="Halterman D.A."/>
            <person name="Wei F."/>
            <person name="Wise R.P."/>
        </authorList>
    </citation>
    <scope>NUCLEOTIDE SEQUENCE</scope>
</reference>
<organism evidence="1">
    <name type="scientific">Hordeum vulgare</name>
    <name type="common">Barley</name>
    <dbReference type="NCBI Taxonomy" id="4513"/>
    <lineage>
        <taxon>Eukaryota</taxon>
        <taxon>Viridiplantae</taxon>
        <taxon>Streptophyta</taxon>
        <taxon>Embryophyta</taxon>
        <taxon>Tracheophyta</taxon>
        <taxon>Spermatophyta</taxon>
        <taxon>Magnoliopsida</taxon>
        <taxon>Liliopsida</taxon>
        <taxon>Poales</taxon>
        <taxon>Poaceae</taxon>
        <taxon>BOP clade</taxon>
        <taxon>Pooideae</taxon>
        <taxon>Triticodae</taxon>
        <taxon>Triticeae</taxon>
        <taxon>Hordeinae</taxon>
        <taxon>Hordeum</taxon>
    </lineage>
</organism>
<sequence>MKSFTSTRSCYRSADLLRL</sequence>
<evidence type="ECO:0000313" key="1">
    <source>
        <dbReference type="EMBL" id="AAO16004.1"/>
    </source>
</evidence>